<dbReference type="InterPro" id="IPR051202">
    <property type="entry name" value="Peptidase_C40"/>
</dbReference>
<keyword evidence="3" id="KW-0378">Hydrolase</keyword>
<gene>
    <name evidence="6" type="ORF">PBF_18884</name>
</gene>
<dbReference type="GO" id="GO:0006508">
    <property type="term" value="P:proteolysis"/>
    <property type="evidence" value="ECO:0007669"/>
    <property type="project" value="UniProtKB-KW"/>
</dbReference>
<dbReference type="Pfam" id="PF23795">
    <property type="entry name" value="SH3_YKFC_2nd"/>
    <property type="match status" value="1"/>
</dbReference>
<proteinExistence type="inferred from homology"/>
<dbReference type="AlphaFoldDB" id="W7KTI3"/>
<accession>W7KTI3</accession>
<evidence type="ECO:0000313" key="7">
    <source>
        <dbReference type="Proteomes" id="UP000019270"/>
    </source>
</evidence>
<dbReference type="eggNOG" id="COG0791">
    <property type="taxonomic scope" value="Bacteria"/>
</dbReference>
<reference evidence="7" key="1">
    <citation type="submission" date="2013-03" db="EMBL/GenBank/DDBJ databases">
        <title>Draft genome sequence of Bacillus firmus DS1.</title>
        <authorList>
            <person name="Peng D."/>
            <person name="Zhu L."/>
            <person name="Sun M."/>
        </authorList>
    </citation>
    <scope>NUCLEOTIDE SEQUENCE [LARGE SCALE GENOMIC DNA]</scope>
    <source>
        <strain evidence="7">DS1</strain>
    </source>
</reference>
<organism evidence="6 7">
    <name type="scientific">Cytobacillus firmus DS1</name>
    <dbReference type="NCBI Taxonomy" id="1307436"/>
    <lineage>
        <taxon>Bacteria</taxon>
        <taxon>Bacillati</taxon>
        <taxon>Bacillota</taxon>
        <taxon>Bacilli</taxon>
        <taxon>Bacillales</taxon>
        <taxon>Bacillaceae</taxon>
        <taxon>Cytobacillus</taxon>
    </lineage>
</organism>
<dbReference type="PANTHER" id="PTHR47053:SF3">
    <property type="entry name" value="GAMMA-D-GLUTAMYL-L-LYSINE DIPEPTIDYL-PEPTIDASE"/>
    <property type="match status" value="1"/>
</dbReference>
<evidence type="ECO:0000256" key="3">
    <source>
        <dbReference type="ARBA" id="ARBA00022801"/>
    </source>
</evidence>
<dbReference type="GO" id="GO:0008234">
    <property type="term" value="F:cysteine-type peptidase activity"/>
    <property type="evidence" value="ECO:0007669"/>
    <property type="project" value="UniProtKB-KW"/>
</dbReference>
<dbReference type="Pfam" id="PF18348">
    <property type="entry name" value="SH3_16"/>
    <property type="match status" value="1"/>
</dbReference>
<feature type="domain" description="NlpC/P60" evidence="5">
    <location>
        <begin position="180"/>
        <end position="304"/>
    </location>
</feature>
<dbReference type="Gene3D" id="2.30.30.40">
    <property type="entry name" value="SH3 Domains"/>
    <property type="match status" value="2"/>
</dbReference>
<evidence type="ECO:0000256" key="2">
    <source>
        <dbReference type="ARBA" id="ARBA00022670"/>
    </source>
</evidence>
<dbReference type="OrthoDB" id="9813368at2"/>
<dbReference type="PATRIC" id="fig|1307436.3.peg.4056"/>
<evidence type="ECO:0000313" key="6">
    <source>
        <dbReference type="EMBL" id="EWG09513.1"/>
    </source>
</evidence>
<dbReference type="SUPFAM" id="SSF54001">
    <property type="entry name" value="Cysteine proteinases"/>
    <property type="match status" value="1"/>
</dbReference>
<dbReference type="RefSeq" id="WP_035331873.1">
    <property type="nucleotide sequence ID" value="NZ_APVL01000016.1"/>
</dbReference>
<comment type="similarity">
    <text evidence="1">Belongs to the peptidase C40 family.</text>
</comment>
<dbReference type="PANTHER" id="PTHR47053">
    <property type="entry name" value="MUREIN DD-ENDOPEPTIDASE MEPH-RELATED"/>
    <property type="match status" value="1"/>
</dbReference>
<dbReference type="InterPro" id="IPR000064">
    <property type="entry name" value="NLP_P60_dom"/>
</dbReference>
<name>W7KTI3_CYTFI</name>
<dbReference type="PROSITE" id="PS51935">
    <property type="entry name" value="NLPC_P60"/>
    <property type="match status" value="1"/>
</dbReference>
<keyword evidence="4" id="KW-0788">Thiol protease</keyword>
<evidence type="ECO:0000256" key="1">
    <source>
        <dbReference type="ARBA" id="ARBA00007074"/>
    </source>
</evidence>
<evidence type="ECO:0000259" key="5">
    <source>
        <dbReference type="PROSITE" id="PS51935"/>
    </source>
</evidence>
<evidence type="ECO:0000256" key="4">
    <source>
        <dbReference type="ARBA" id="ARBA00022807"/>
    </source>
</evidence>
<keyword evidence="2" id="KW-0645">Protease</keyword>
<dbReference type="Pfam" id="PF00877">
    <property type="entry name" value="NLPC_P60"/>
    <property type="match status" value="1"/>
</dbReference>
<dbReference type="EMBL" id="APVL01000016">
    <property type="protein sequence ID" value="EWG09513.1"/>
    <property type="molecule type" value="Genomic_DNA"/>
</dbReference>
<dbReference type="InterPro" id="IPR038765">
    <property type="entry name" value="Papain-like_cys_pep_sf"/>
</dbReference>
<protein>
    <submittedName>
        <fullName evidence="6">Endopeptidase ykfC</fullName>
    </submittedName>
</protein>
<dbReference type="InterPro" id="IPR057812">
    <property type="entry name" value="SH3_YKFC_2nd"/>
</dbReference>
<comment type="caution">
    <text evidence="6">The sequence shown here is derived from an EMBL/GenBank/DDBJ whole genome shotgun (WGS) entry which is preliminary data.</text>
</comment>
<dbReference type="Gene3D" id="3.90.1720.10">
    <property type="entry name" value="endopeptidase domain like (from Nostoc punctiforme)"/>
    <property type="match status" value="1"/>
</dbReference>
<dbReference type="InterPro" id="IPR041382">
    <property type="entry name" value="SH3_16"/>
</dbReference>
<reference evidence="6 7" key="2">
    <citation type="journal article" date="2016" name="Sci. Rep.">
        <title>A novel serine protease, Sep1, from Bacillus firmus DS-1 has nematicidal activity and degrades multiple intestinal-associated nematode proteins.</title>
        <authorList>
            <person name="Geng C."/>
            <person name="Nie X."/>
            <person name="Tang Z."/>
            <person name="Zhang Y."/>
            <person name="Lin J."/>
            <person name="Sun M."/>
            <person name="Peng D."/>
        </authorList>
    </citation>
    <scope>NUCLEOTIDE SEQUENCE [LARGE SCALE GENOMIC DNA]</scope>
    <source>
        <strain evidence="6 7">DS1</strain>
    </source>
</reference>
<sequence length="309" mass="34396">MAIKQKWLVSVPAATLWTASDSSREIDLEAITNPVNLDAWLEKLTYEPRLELCDGNLVQSQVLYGEEVIVLEEKGGWVHVVVPSQPSSKDERGYPGWLPKAQLTQNEGWKLDSEKAAVIQNKKATLYSIDREPELILSYQTVLPILNEEAEWIQVQTPEGEGFLISADVKVFESIEAIRKGSGRDIIAAGEQFLGLPYLWGGMSSFGYDCSGFSYSMCKANGVIIPRDAHDQAEAGKPVELDAIEPGDLLFFAYEEGKGKLHHVGIYYGGGKLLHSPNTGKNIEIIDLKDTIYEKELCAARRYWQETGE</sequence>
<dbReference type="Proteomes" id="UP000019270">
    <property type="component" value="Unassembled WGS sequence"/>
</dbReference>